<accession>A0A6V7UI07</accession>
<proteinExistence type="predicted"/>
<reference evidence="1 2" key="1">
    <citation type="submission" date="2020-08" db="EMBL/GenBank/DDBJ databases">
        <authorList>
            <person name="Koutsovoulos G."/>
            <person name="Danchin GJ E."/>
        </authorList>
    </citation>
    <scope>NUCLEOTIDE SEQUENCE [LARGE SCALE GENOMIC DNA]</scope>
</reference>
<comment type="caution">
    <text evidence="1">The sequence shown here is derived from an EMBL/GenBank/DDBJ whole genome shotgun (WGS) entry which is preliminary data.</text>
</comment>
<organism evidence="1 2">
    <name type="scientific">Meloidogyne enterolobii</name>
    <name type="common">Root-knot nematode worm</name>
    <name type="synonym">Meloidogyne mayaguensis</name>
    <dbReference type="NCBI Taxonomy" id="390850"/>
    <lineage>
        <taxon>Eukaryota</taxon>
        <taxon>Metazoa</taxon>
        <taxon>Ecdysozoa</taxon>
        <taxon>Nematoda</taxon>
        <taxon>Chromadorea</taxon>
        <taxon>Rhabditida</taxon>
        <taxon>Tylenchina</taxon>
        <taxon>Tylenchomorpha</taxon>
        <taxon>Tylenchoidea</taxon>
        <taxon>Meloidogynidae</taxon>
        <taxon>Meloidogyninae</taxon>
        <taxon>Meloidogyne</taxon>
    </lineage>
</organism>
<gene>
    <name evidence="1" type="ORF">MENT_LOCUS13286</name>
</gene>
<dbReference type="AlphaFoldDB" id="A0A6V7UI07"/>
<sequence length="123" mass="14465">MKVEELLKENEHVIRQLHQSNQTLAREVRVKDESAKSLRIQVLERDATIESLRDKVMQINDNYKCVLGENTKLLKRIEEDSKNRGEINMDVSIKKIWEDTTTILVELFFQLLLLVKEEDNGNK</sequence>
<evidence type="ECO:0000313" key="1">
    <source>
        <dbReference type="EMBL" id="CAD2158648.1"/>
    </source>
</evidence>
<dbReference type="EMBL" id="CAJEWN010000071">
    <property type="protein sequence ID" value="CAD2158648.1"/>
    <property type="molecule type" value="Genomic_DNA"/>
</dbReference>
<name>A0A6V7UI07_MELEN</name>
<protein>
    <submittedName>
        <fullName evidence="1">Uncharacterized protein</fullName>
    </submittedName>
</protein>
<evidence type="ECO:0000313" key="2">
    <source>
        <dbReference type="Proteomes" id="UP000580250"/>
    </source>
</evidence>
<dbReference type="Proteomes" id="UP000580250">
    <property type="component" value="Unassembled WGS sequence"/>
</dbReference>